<organism evidence="2 3">
    <name type="scientific">Pandoraea communis</name>
    <dbReference type="NCBI Taxonomy" id="2508297"/>
    <lineage>
        <taxon>Bacteria</taxon>
        <taxon>Pseudomonadati</taxon>
        <taxon>Pseudomonadota</taxon>
        <taxon>Betaproteobacteria</taxon>
        <taxon>Burkholderiales</taxon>
        <taxon>Burkholderiaceae</taxon>
        <taxon>Pandoraea</taxon>
    </lineage>
</organism>
<dbReference type="EMBL" id="CABPSJ010000004">
    <property type="protein sequence ID" value="VVE23630.1"/>
    <property type="molecule type" value="Genomic_DNA"/>
</dbReference>
<evidence type="ECO:0000313" key="2">
    <source>
        <dbReference type="EMBL" id="VVE23630.1"/>
    </source>
</evidence>
<name>A0A5E4WJ82_9BURK</name>
<reference evidence="2 3" key="1">
    <citation type="submission" date="2019-08" db="EMBL/GenBank/DDBJ databases">
        <authorList>
            <person name="Peeters C."/>
        </authorList>
    </citation>
    <scope>NUCLEOTIDE SEQUENCE [LARGE SCALE GENOMIC DNA]</scope>
    <source>
        <strain evidence="2 3">LMG 31110</strain>
    </source>
</reference>
<sequence>MPLVMTGVSAYGAASTFTTHALALIAWASAVAIAVVLRSALGWWGRVSWLPVTRRWRRELTAVSLQRPSALVC</sequence>
<evidence type="ECO:0000313" key="3">
    <source>
        <dbReference type="Proteomes" id="UP000337189"/>
    </source>
</evidence>
<evidence type="ECO:0000256" key="1">
    <source>
        <dbReference type="SAM" id="Phobius"/>
    </source>
</evidence>
<keyword evidence="1" id="KW-1133">Transmembrane helix</keyword>
<keyword evidence="1" id="KW-0812">Transmembrane</keyword>
<dbReference type="Proteomes" id="UP000337189">
    <property type="component" value="Unassembled WGS sequence"/>
</dbReference>
<protein>
    <submittedName>
        <fullName evidence="2">Uncharacterized protein</fullName>
    </submittedName>
</protein>
<keyword evidence="1" id="KW-0472">Membrane</keyword>
<dbReference type="AlphaFoldDB" id="A0A5E4WJ82"/>
<gene>
    <name evidence="2" type="ORF">PCO31110_03310</name>
</gene>
<accession>A0A5E4WJ82</accession>
<proteinExistence type="predicted"/>
<feature type="transmembrane region" description="Helical" evidence="1">
    <location>
        <begin position="20"/>
        <end position="45"/>
    </location>
</feature>